<organism evidence="7 8">
    <name type="scientific">Uliginosibacterium paludis</name>
    <dbReference type="NCBI Taxonomy" id="1615952"/>
    <lineage>
        <taxon>Bacteria</taxon>
        <taxon>Pseudomonadati</taxon>
        <taxon>Pseudomonadota</taxon>
        <taxon>Betaproteobacteria</taxon>
        <taxon>Rhodocyclales</taxon>
        <taxon>Zoogloeaceae</taxon>
        <taxon>Uliginosibacterium</taxon>
    </lineage>
</organism>
<dbReference type="InterPro" id="IPR000673">
    <property type="entry name" value="Sig_transdc_resp-reg_Me-estase"/>
</dbReference>
<dbReference type="Pfam" id="PF01339">
    <property type="entry name" value="CheB_methylest"/>
    <property type="match status" value="1"/>
</dbReference>
<evidence type="ECO:0000256" key="2">
    <source>
        <dbReference type="ARBA" id="ARBA00039140"/>
    </source>
</evidence>
<dbReference type="PROSITE" id="PS50122">
    <property type="entry name" value="CHEB"/>
    <property type="match status" value="1"/>
</dbReference>
<evidence type="ECO:0000313" key="7">
    <source>
        <dbReference type="EMBL" id="MET1491556.1"/>
    </source>
</evidence>
<evidence type="ECO:0000256" key="1">
    <source>
        <dbReference type="ARBA" id="ARBA00022801"/>
    </source>
</evidence>
<keyword evidence="4" id="KW-0145">Chemotaxis</keyword>
<evidence type="ECO:0000256" key="5">
    <source>
        <dbReference type="SAM" id="MobiDB-lite"/>
    </source>
</evidence>
<feature type="region of interest" description="Disordered" evidence="5">
    <location>
        <begin position="1"/>
        <end position="28"/>
    </location>
</feature>
<evidence type="ECO:0000256" key="3">
    <source>
        <dbReference type="ARBA" id="ARBA00048267"/>
    </source>
</evidence>
<dbReference type="Proteomes" id="UP001548590">
    <property type="component" value="Unassembled WGS sequence"/>
</dbReference>
<dbReference type="PANTHER" id="PTHR42872">
    <property type="entry name" value="PROTEIN-GLUTAMATE METHYLESTERASE/PROTEIN-GLUTAMINE GLUTAMINASE"/>
    <property type="match status" value="1"/>
</dbReference>
<evidence type="ECO:0000259" key="6">
    <source>
        <dbReference type="PROSITE" id="PS50122"/>
    </source>
</evidence>
<protein>
    <recommendedName>
        <fullName evidence="2">protein-glutamate methylesterase</fullName>
        <ecNumber evidence="2">3.1.1.61</ecNumber>
    </recommendedName>
</protein>
<dbReference type="InterPro" id="IPR035909">
    <property type="entry name" value="CheB_C"/>
</dbReference>
<dbReference type="CDD" id="cd16432">
    <property type="entry name" value="CheB_Rec"/>
    <property type="match status" value="1"/>
</dbReference>
<feature type="domain" description="CheB-type methylesterase" evidence="6">
    <location>
        <begin position="34"/>
        <end position="230"/>
    </location>
</feature>
<dbReference type="PANTHER" id="PTHR42872:SF6">
    <property type="entry name" value="PROTEIN-GLUTAMATE METHYLESTERASE_PROTEIN-GLUTAMINE GLUTAMINASE"/>
    <property type="match status" value="1"/>
</dbReference>
<dbReference type="RefSeq" id="WP_345929566.1">
    <property type="nucleotide sequence ID" value="NZ_JBDIVF010000010.1"/>
</dbReference>
<sequence length="230" mass="24206">MHTKSLKPAVSQTQAAPHQAEPGAGLAHAGMHVPLPGRVLQERIVFIGASTGGTEALRTVLTALPAHMPPIMIVQHMPEMFTASFAKRLDGLCGLSVKEAEEGERVRPGCVYIAPGHSHLLVKRVGGGFQCELSRAGPVNRHRPSVDVLFHSAAKEAGRIGLGVMLTGMGKDGAVGMLAMRKAGCHNICQDEHSCVVWGMPREATMNGAASEVASLHDIPARIVSVLRGG</sequence>
<accession>A0ABV2CUG7</accession>
<comment type="catalytic activity">
    <reaction evidence="3">
        <text>[protein]-L-glutamate 5-O-methyl ester + H2O = L-glutamyl-[protein] + methanol + H(+)</text>
        <dbReference type="Rhea" id="RHEA:23236"/>
        <dbReference type="Rhea" id="RHEA-COMP:10208"/>
        <dbReference type="Rhea" id="RHEA-COMP:10311"/>
        <dbReference type="ChEBI" id="CHEBI:15377"/>
        <dbReference type="ChEBI" id="CHEBI:15378"/>
        <dbReference type="ChEBI" id="CHEBI:17790"/>
        <dbReference type="ChEBI" id="CHEBI:29973"/>
        <dbReference type="ChEBI" id="CHEBI:82795"/>
        <dbReference type="EC" id="3.1.1.61"/>
    </reaction>
</comment>
<dbReference type="EMBL" id="JBEWLZ010000013">
    <property type="protein sequence ID" value="MET1491556.1"/>
    <property type="molecule type" value="Genomic_DNA"/>
</dbReference>
<dbReference type="EC" id="3.1.1.61" evidence="2"/>
<keyword evidence="8" id="KW-1185">Reference proteome</keyword>
<name>A0ABV2CUG7_9RHOO</name>
<comment type="caution">
    <text evidence="7">The sequence shown here is derived from an EMBL/GenBank/DDBJ whole genome shotgun (WGS) entry which is preliminary data.</text>
</comment>
<evidence type="ECO:0000256" key="4">
    <source>
        <dbReference type="PROSITE-ProRule" id="PRU00050"/>
    </source>
</evidence>
<dbReference type="SUPFAM" id="SSF52738">
    <property type="entry name" value="Methylesterase CheB, C-terminal domain"/>
    <property type="match status" value="1"/>
</dbReference>
<feature type="active site" evidence="4">
    <location>
        <position position="76"/>
    </location>
</feature>
<gene>
    <name evidence="7" type="ORF">ABVT11_17080</name>
</gene>
<dbReference type="Gene3D" id="3.40.50.180">
    <property type="entry name" value="Methylesterase CheB, C-terminal domain"/>
    <property type="match status" value="1"/>
</dbReference>
<proteinExistence type="predicted"/>
<feature type="active site" evidence="4">
    <location>
        <position position="172"/>
    </location>
</feature>
<reference evidence="7 8" key="1">
    <citation type="submission" date="2024-07" db="EMBL/GenBank/DDBJ databases">
        <title>Uliginosibacterium paludis KCTC:42655.</title>
        <authorList>
            <person name="Kim M.K."/>
        </authorList>
    </citation>
    <scope>NUCLEOTIDE SEQUENCE [LARGE SCALE GENOMIC DNA]</scope>
    <source>
        <strain evidence="7 8">KCTC 42655</strain>
    </source>
</reference>
<keyword evidence="1 4" id="KW-0378">Hydrolase</keyword>
<evidence type="ECO:0000313" key="8">
    <source>
        <dbReference type="Proteomes" id="UP001548590"/>
    </source>
</evidence>
<feature type="active site" evidence="4">
    <location>
        <position position="50"/>
    </location>
</feature>